<dbReference type="RefSeq" id="WP_277577714.1">
    <property type="nucleotide sequence ID" value="NZ_JANRMI010000002.1"/>
</dbReference>
<name>A0ABT6DHE5_9BACT</name>
<gene>
    <name evidence="2" type="ORF">NWE73_07665</name>
</gene>
<evidence type="ECO:0000256" key="1">
    <source>
        <dbReference type="SAM" id="SignalP"/>
    </source>
</evidence>
<dbReference type="EMBL" id="JANRMI010000002">
    <property type="protein sequence ID" value="MDG0816237.1"/>
    <property type="molecule type" value="Genomic_DNA"/>
</dbReference>
<evidence type="ECO:0008006" key="4">
    <source>
        <dbReference type="Google" id="ProtNLM"/>
    </source>
</evidence>
<dbReference type="Proteomes" id="UP001152321">
    <property type="component" value="Unassembled WGS sequence"/>
</dbReference>
<keyword evidence="1" id="KW-0732">Signal</keyword>
<proteinExistence type="predicted"/>
<comment type="caution">
    <text evidence="2">The sequence shown here is derived from an EMBL/GenBank/DDBJ whole genome shotgun (WGS) entry which is preliminary data.</text>
</comment>
<organism evidence="2 3">
    <name type="scientific">Bdellovibrio svalbardensis</name>
    <dbReference type="NCBI Taxonomy" id="2972972"/>
    <lineage>
        <taxon>Bacteria</taxon>
        <taxon>Pseudomonadati</taxon>
        <taxon>Bdellovibrionota</taxon>
        <taxon>Bdellovibrionia</taxon>
        <taxon>Bdellovibrionales</taxon>
        <taxon>Pseudobdellovibrionaceae</taxon>
        <taxon>Bdellovibrio</taxon>
    </lineage>
</organism>
<evidence type="ECO:0000313" key="3">
    <source>
        <dbReference type="Proteomes" id="UP001152321"/>
    </source>
</evidence>
<sequence>MKNLNTKLLILLAGFSLMGVGCGKNQLQANSTNVVSDGTILPGGEIPGAPDSTTTSSGSYTNTATFVPVSLAEFNSYVASHPLNNPSNFKITVELQKTASSRYGGTVKLSYTDTGYQYAGTFTAGTGTNVSMSGLKDNGTEESQFNYWYASGGKAVFSGMFQDSQGAIVVVVDSMINQGDAQGGSVVSGSVYYKNFAQSYATQSPYRKCWFIYNGPYNCRDSAIINKSSLIPSDGGYRKLGTFTGLSKSQAFAQ</sequence>
<dbReference type="PROSITE" id="PS51257">
    <property type="entry name" value="PROKAR_LIPOPROTEIN"/>
    <property type="match status" value="1"/>
</dbReference>
<reference evidence="2" key="1">
    <citation type="submission" date="2022-08" db="EMBL/GenBank/DDBJ databases">
        <title>Novel Bdellovibrio Species Isolated from Svalbard: Designation Bdellovibrio svalbardensis.</title>
        <authorList>
            <person name="Mitchell R.J."/>
            <person name="Choi S.Y."/>
        </authorList>
    </citation>
    <scope>NUCLEOTIDE SEQUENCE</scope>
    <source>
        <strain evidence="2">PAP01</strain>
    </source>
</reference>
<keyword evidence="3" id="KW-1185">Reference proteome</keyword>
<evidence type="ECO:0000313" key="2">
    <source>
        <dbReference type="EMBL" id="MDG0816237.1"/>
    </source>
</evidence>
<feature type="signal peptide" evidence="1">
    <location>
        <begin position="1"/>
        <end position="23"/>
    </location>
</feature>
<protein>
    <recommendedName>
        <fullName evidence="4">Lipoprotein</fullName>
    </recommendedName>
</protein>
<feature type="chain" id="PRO_5045486407" description="Lipoprotein" evidence="1">
    <location>
        <begin position="24"/>
        <end position="254"/>
    </location>
</feature>
<accession>A0ABT6DHE5</accession>